<feature type="non-terminal residue" evidence="1">
    <location>
        <position position="28"/>
    </location>
</feature>
<reference evidence="1 2" key="1">
    <citation type="submission" date="2019-11" db="EMBL/GenBank/DDBJ databases">
        <title>Growth characteristics of pneumococcus vary with the chemical composition of the capsule and with environmental conditions.</title>
        <authorList>
            <person name="Tothpal A."/>
            <person name="Desobry K."/>
            <person name="Joshi S."/>
            <person name="Wyllie A.L."/>
            <person name="Weinberger D.M."/>
        </authorList>
    </citation>
    <scope>NUCLEOTIDE SEQUENCE [LARGE SCALE GENOMIC DNA]</scope>
    <source>
        <strain evidence="2">pnumococcus23A</strain>
    </source>
</reference>
<evidence type="ECO:0000313" key="2">
    <source>
        <dbReference type="Proteomes" id="UP000490982"/>
    </source>
</evidence>
<evidence type="ECO:0000313" key="1">
    <source>
        <dbReference type="EMBL" id="MTW25835.1"/>
    </source>
</evidence>
<comment type="caution">
    <text evidence="1">The sequence shown here is derived from an EMBL/GenBank/DDBJ whole genome shotgun (WGS) entry which is preliminary data.</text>
</comment>
<dbReference type="EMBL" id="WNHS01000721">
    <property type="protein sequence ID" value="MTW25835.1"/>
    <property type="molecule type" value="Genomic_DNA"/>
</dbReference>
<sequence length="28" mass="3317">MTLLDVKHVQKIYKTRFQGNQVEALKDI</sequence>
<keyword evidence="1" id="KW-0547">Nucleotide-binding</keyword>
<name>A0A6G2DXV3_STREE</name>
<proteinExistence type="predicted"/>
<dbReference type="AlphaFoldDB" id="A0A6G2DXV3"/>
<dbReference type="Proteomes" id="UP000490982">
    <property type="component" value="Unassembled WGS sequence"/>
</dbReference>
<protein>
    <submittedName>
        <fullName evidence="1">ABC transporter ATP-binding protein</fullName>
    </submittedName>
</protein>
<gene>
    <name evidence="1" type="ORF">GM537_13735</name>
</gene>
<dbReference type="GO" id="GO:0005524">
    <property type="term" value="F:ATP binding"/>
    <property type="evidence" value="ECO:0007669"/>
    <property type="project" value="UniProtKB-KW"/>
</dbReference>
<organism evidence="1 2">
    <name type="scientific">Streptococcus pneumoniae</name>
    <dbReference type="NCBI Taxonomy" id="1313"/>
    <lineage>
        <taxon>Bacteria</taxon>
        <taxon>Bacillati</taxon>
        <taxon>Bacillota</taxon>
        <taxon>Bacilli</taxon>
        <taxon>Lactobacillales</taxon>
        <taxon>Streptococcaceae</taxon>
        <taxon>Streptococcus</taxon>
    </lineage>
</organism>
<keyword evidence="1" id="KW-0067">ATP-binding</keyword>
<accession>A0A6G2DXV3</accession>